<evidence type="ECO:0000313" key="2">
    <source>
        <dbReference type="Proteomes" id="UP001055879"/>
    </source>
</evidence>
<sequence length="315" mass="35235">MSGHGAQHNAIAQMRMELEIARNLINALDEQNRKAAEKIALLRNQSTRNPLGSQNGPRPPFNMPFAGFRPPLPSYPRPSQGVGDATYTIPTLLMSSTTFSTMPIPLVYVLINGEVVESSHRNGFFTTTGVTLQDSGFVPALPSTTNGFNLDDPVARLLKVLEDQNEKMLLLLSKLPGVVVSVDVEPRTGFQASPFVDEIAMFDVPKKYNSPMFTPKYFGVTDPIEHIAHFGATLTGAALQWLINLKPKSINNFSELVNQFFQQFASSRKMEKQTNDLYYITKKTGEFVRSYLNRFNSEMINMLNYDVKTAIEVYK</sequence>
<reference evidence="2" key="1">
    <citation type="journal article" date="2022" name="Mol. Ecol. Resour.">
        <title>The genomes of chicory, endive, great burdock and yacon provide insights into Asteraceae palaeo-polyploidization history and plant inulin production.</title>
        <authorList>
            <person name="Fan W."/>
            <person name="Wang S."/>
            <person name="Wang H."/>
            <person name="Wang A."/>
            <person name="Jiang F."/>
            <person name="Liu H."/>
            <person name="Zhao H."/>
            <person name="Xu D."/>
            <person name="Zhang Y."/>
        </authorList>
    </citation>
    <scope>NUCLEOTIDE SEQUENCE [LARGE SCALE GENOMIC DNA]</scope>
    <source>
        <strain evidence="2">cv. Niubang</strain>
    </source>
</reference>
<keyword evidence="2" id="KW-1185">Reference proteome</keyword>
<dbReference type="EMBL" id="CM042059">
    <property type="protein sequence ID" value="KAI3681341.1"/>
    <property type="molecule type" value="Genomic_DNA"/>
</dbReference>
<protein>
    <submittedName>
        <fullName evidence="1">Uncharacterized protein</fullName>
    </submittedName>
</protein>
<proteinExistence type="predicted"/>
<gene>
    <name evidence="1" type="ORF">L6452_36132</name>
</gene>
<name>A0ACB8Y8F2_ARCLA</name>
<dbReference type="Proteomes" id="UP001055879">
    <property type="component" value="Linkage Group LG13"/>
</dbReference>
<accession>A0ACB8Y8F2</accession>
<evidence type="ECO:0000313" key="1">
    <source>
        <dbReference type="EMBL" id="KAI3681341.1"/>
    </source>
</evidence>
<organism evidence="1 2">
    <name type="scientific">Arctium lappa</name>
    <name type="common">Greater burdock</name>
    <name type="synonym">Lappa major</name>
    <dbReference type="NCBI Taxonomy" id="4217"/>
    <lineage>
        <taxon>Eukaryota</taxon>
        <taxon>Viridiplantae</taxon>
        <taxon>Streptophyta</taxon>
        <taxon>Embryophyta</taxon>
        <taxon>Tracheophyta</taxon>
        <taxon>Spermatophyta</taxon>
        <taxon>Magnoliopsida</taxon>
        <taxon>eudicotyledons</taxon>
        <taxon>Gunneridae</taxon>
        <taxon>Pentapetalae</taxon>
        <taxon>asterids</taxon>
        <taxon>campanulids</taxon>
        <taxon>Asterales</taxon>
        <taxon>Asteraceae</taxon>
        <taxon>Carduoideae</taxon>
        <taxon>Cardueae</taxon>
        <taxon>Arctiinae</taxon>
        <taxon>Arctium</taxon>
    </lineage>
</organism>
<comment type="caution">
    <text evidence="1">The sequence shown here is derived from an EMBL/GenBank/DDBJ whole genome shotgun (WGS) entry which is preliminary data.</text>
</comment>
<reference evidence="1 2" key="2">
    <citation type="journal article" date="2022" name="Mol. Ecol. Resour.">
        <title>The genomes of chicory, endive, great burdock and yacon provide insights into Asteraceae paleo-polyploidization history and plant inulin production.</title>
        <authorList>
            <person name="Fan W."/>
            <person name="Wang S."/>
            <person name="Wang H."/>
            <person name="Wang A."/>
            <person name="Jiang F."/>
            <person name="Liu H."/>
            <person name="Zhao H."/>
            <person name="Xu D."/>
            <person name="Zhang Y."/>
        </authorList>
    </citation>
    <scope>NUCLEOTIDE SEQUENCE [LARGE SCALE GENOMIC DNA]</scope>
    <source>
        <strain evidence="2">cv. Niubang</strain>
    </source>
</reference>